<evidence type="ECO:0000256" key="2">
    <source>
        <dbReference type="ARBA" id="ARBA00023125"/>
    </source>
</evidence>
<reference evidence="6" key="1">
    <citation type="submission" date="2020-10" db="EMBL/GenBank/DDBJ databases">
        <authorList>
            <person name="Gilroy R."/>
        </authorList>
    </citation>
    <scope>NUCLEOTIDE SEQUENCE</scope>
    <source>
        <strain evidence="6">G3-3990</strain>
    </source>
</reference>
<dbReference type="PANTHER" id="PTHR43280">
    <property type="entry name" value="ARAC-FAMILY TRANSCRIPTIONAL REGULATOR"/>
    <property type="match status" value="1"/>
</dbReference>
<dbReference type="SMART" id="SM00342">
    <property type="entry name" value="HTH_ARAC"/>
    <property type="match status" value="1"/>
</dbReference>
<keyword evidence="4" id="KW-0472">Membrane</keyword>
<feature type="transmembrane region" description="Helical" evidence="4">
    <location>
        <begin position="184"/>
        <end position="202"/>
    </location>
</feature>
<feature type="domain" description="HTH araC/xylS-type" evidence="5">
    <location>
        <begin position="239"/>
        <end position="341"/>
    </location>
</feature>
<keyword evidence="4" id="KW-0812">Transmembrane</keyword>
<evidence type="ECO:0000313" key="7">
    <source>
        <dbReference type="Proteomes" id="UP000823641"/>
    </source>
</evidence>
<dbReference type="Gene3D" id="1.10.10.60">
    <property type="entry name" value="Homeodomain-like"/>
    <property type="match status" value="2"/>
</dbReference>
<feature type="transmembrane region" description="Helical" evidence="4">
    <location>
        <begin position="156"/>
        <end position="178"/>
    </location>
</feature>
<feature type="transmembrane region" description="Helical" evidence="4">
    <location>
        <begin position="89"/>
        <end position="109"/>
    </location>
</feature>
<keyword evidence="2" id="KW-0238">DNA-binding</keyword>
<feature type="transmembrane region" description="Helical" evidence="4">
    <location>
        <begin position="60"/>
        <end position="77"/>
    </location>
</feature>
<keyword evidence="3" id="KW-0804">Transcription</keyword>
<gene>
    <name evidence="6" type="ORF">IAA73_01005</name>
</gene>
<dbReference type="PANTHER" id="PTHR43280:SF29">
    <property type="entry name" value="ARAC-FAMILY TRANSCRIPTIONAL REGULATOR"/>
    <property type="match status" value="1"/>
</dbReference>
<feature type="transmembrane region" description="Helical" evidence="4">
    <location>
        <begin position="115"/>
        <end position="135"/>
    </location>
</feature>
<dbReference type="AlphaFoldDB" id="A0A9D9HSD9"/>
<keyword evidence="1" id="KW-0805">Transcription regulation</keyword>
<organism evidence="6 7">
    <name type="scientific">Candidatus Gallipaludibacter merdavium</name>
    <dbReference type="NCBI Taxonomy" id="2840839"/>
    <lineage>
        <taxon>Bacteria</taxon>
        <taxon>Pseudomonadati</taxon>
        <taxon>Bacteroidota</taxon>
        <taxon>Bacteroidia</taxon>
        <taxon>Bacteroidales</taxon>
        <taxon>Candidatus Gallipaludibacter</taxon>
    </lineage>
</organism>
<sequence>MNGTCFMFFLMLGILFFTKRNESHLKKVLSYILFYWSLLLLKDIVYYFPFVQDNDLVRDFFLLLDMTVVPTCVFYAIELLSPHIVTGRTVLFHGVPFLLCPFVFLSVGYTGLFSFFLSCAVAYCIGVFFFIVTWVKRYRKRIQDMYSDIDQLDVKWLWLVVFVMLFVLFVWVLLSQYVNYLSDIVYYLLIMSVWGIISYKSLQQKTPVKIEEATEEEMIIGEEQEMVEDNELSAFLSKEIYRLFEVENIARNPHLTLSDTVKLIGTNRSYFSAYINNEMGITFYELVNGYRLKYAEELLKASNFSMTQSELAMAVGFNSLSTFKRAFMKKHHITPSQFRSQHVQHNEI</sequence>
<feature type="transmembrane region" description="Helical" evidence="4">
    <location>
        <begin position="28"/>
        <end position="48"/>
    </location>
</feature>
<dbReference type="GO" id="GO:0003700">
    <property type="term" value="F:DNA-binding transcription factor activity"/>
    <property type="evidence" value="ECO:0007669"/>
    <property type="project" value="InterPro"/>
</dbReference>
<proteinExistence type="predicted"/>
<dbReference type="GO" id="GO:0043565">
    <property type="term" value="F:sequence-specific DNA binding"/>
    <property type="evidence" value="ECO:0007669"/>
    <property type="project" value="InterPro"/>
</dbReference>
<name>A0A9D9HSD9_9BACT</name>
<dbReference type="InterPro" id="IPR018060">
    <property type="entry name" value="HTH_AraC"/>
</dbReference>
<dbReference type="Proteomes" id="UP000823641">
    <property type="component" value="Unassembled WGS sequence"/>
</dbReference>
<accession>A0A9D9HSD9</accession>
<dbReference type="SUPFAM" id="SSF46689">
    <property type="entry name" value="Homeodomain-like"/>
    <property type="match status" value="1"/>
</dbReference>
<evidence type="ECO:0000256" key="3">
    <source>
        <dbReference type="ARBA" id="ARBA00023163"/>
    </source>
</evidence>
<evidence type="ECO:0000259" key="5">
    <source>
        <dbReference type="PROSITE" id="PS01124"/>
    </source>
</evidence>
<comment type="caution">
    <text evidence="6">The sequence shown here is derived from an EMBL/GenBank/DDBJ whole genome shotgun (WGS) entry which is preliminary data.</text>
</comment>
<evidence type="ECO:0000313" key="6">
    <source>
        <dbReference type="EMBL" id="MBO8458904.1"/>
    </source>
</evidence>
<dbReference type="EMBL" id="JADIMG010000005">
    <property type="protein sequence ID" value="MBO8458904.1"/>
    <property type="molecule type" value="Genomic_DNA"/>
</dbReference>
<evidence type="ECO:0000256" key="4">
    <source>
        <dbReference type="SAM" id="Phobius"/>
    </source>
</evidence>
<evidence type="ECO:0000256" key="1">
    <source>
        <dbReference type="ARBA" id="ARBA00023015"/>
    </source>
</evidence>
<protein>
    <submittedName>
        <fullName evidence="6">Helix-turn-helix transcriptional regulator</fullName>
    </submittedName>
</protein>
<dbReference type="Pfam" id="PF12833">
    <property type="entry name" value="HTH_18"/>
    <property type="match status" value="1"/>
</dbReference>
<dbReference type="PROSITE" id="PS01124">
    <property type="entry name" value="HTH_ARAC_FAMILY_2"/>
    <property type="match status" value="1"/>
</dbReference>
<reference evidence="6" key="2">
    <citation type="journal article" date="2021" name="PeerJ">
        <title>Extensive microbial diversity within the chicken gut microbiome revealed by metagenomics and culture.</title>
        <authorList>
            <person name="Gilroy R."/>
            <person name="Ravi A."/>
            <person name="Getino M."/>
            <person name="Pursley I."/>
            <person name="Horton D.L."/>
            <person name="Alikhan N.F."/>
            <person name="Baker D."/>
            <person name="Gharbi K."/>
            <person name="Hall N."/>
            <person name="Watson M."/>
            <person name="Adriaenssens E.M."/>
            <person name="Foster-Nyarko E."/>
            <person name="Jarju S."/>
            <person name="Secka A."/>
            <person name="Antonio M."/>
            <person name="Oren A."/>
            <person name="Chaudhuri R.R."/>
            <person name="La Ragione R."/>
            <person name="Hildebrand F."/>
            <person name="Pallen M.J."/>
        </authorList>
    </citation>
    <scope>NUCLEOTIDE SEQUENCE</scope>
    <source>
        <strain evidence="6">G3-3990</strain>
    </source>
</reference>
<keyword evidence="4" id="KW-1133">Transmembrane helix</keyword>
<dbReference type="InterPro" id="IPR009057">
    <property type="entry name" value="Homeodomain-like_sf"/>
</dbReference>